<dbReference type="AlphaFoldDB" id="A0A1V4SWS7"/>
<proteinExistence type="predicted"/>
<name>A0A1V4SWS7_9CLOT</name>
<dbReference type="EMBL" id="LTAY01000037">
    <property type="protein sequence ID" value="OPX48026.1"/>
    <property type="molecule type" value="Genomic_DNA"/>
</dbReference>
<feature type="transmembrane region" description="Helical" evidence="1">
    <location>
        <begin position="112"/>
        <end position="129"/>
    </location>
</feature>
<dbReference type="RefSeq" id="WP_002597614.1">
    <property type="nucleotide sequence ID" value="NZ_LTAY01000037.1"/>
</dbReference>
<keyword evidence="1" id="KW-0812">Transmembrane</keyword>
<dbReference type="OrthoDB" id="1944256at2"/>
<keyword evidence="1" id="KW-0472">Membrane</keyword>
<gene>
    <name evidence="2" type="ORF">CLTHE_15980</name>
</gene>
<evidence type="ECO:0000313" key="2">
    <source>
        <dbReference type="EMBL" id="OPX48026.1"/>
    </source>
</evidence>
<dbReference type="Proteomes" id="UP000191448">
    <property type="component" value="Unassembled WGS sequence"/>
</dbReference>
<sequence length="135" mass="15493">MNRENMMIREIREQLLNALLWSGNEAQLKELERKAVENDVFDEDNGDEIKRKPKESLGVYIERCNTSLMKNFSRKKYELLKALYTEYNNFGDSTIEMTETVIKKNPVTKKKVAIGVGVTAAAIGIAGLFKKFKNK</sequence>
<comment type="caution">
    <text evidence="2">The sequence shown here is derived from an EMBL/GenBank/DDBJ whole genome shotgun (WGS) entry which is preliminary data.</text>
</comment>
<protein>
    <submittedName>
        <fullName evidence="2">Uncharacterized protein</fullName>
    </submittedName>
</protein>
<organism evidence="2 3">
    <name type="scientific">Clostridium thermobutyricum DSM 4928</name>
    <dbReference type="NCBI Taxonomy" id="1121339"/>
    <lineage>
        <taxon>Bacteria</taxon>
        <taxon>Bacillati</taxon>
        <taxon>Bacillota</taxon>
        <taxon>Clostridia</taxon>
        <taxon>Eubacteriales</taxon>
        <taxon>Clostridiaceae</taxon>
        <taxon>Clostridium</taxon>
    </lineage>
</organism>
<accession>A0A1V4SWS7</accession>
<reference evidence="2 3" key="1">
    <citation type="submission" date="2016-02" db="EMBL/GenBank/DDBJ databases">
        <title>Genome sequence of Clostridium thermobutyricum DSM 4928.</title>
        <authorList>
            <person name="Poehlein A."/>
            <person name="Daniel R."/>
        </authorList>
    </citation>
    <scope>NUCLEOTIDE SEQUENCE [LARGE SCALE GENOMIC DNA]</scope>
    <source>
        <strain evidence="2 3">DSM 4928</strain>
    </source>
</reference>
<evidence type="ECO:0000313" key="3">
    <source>
        <dbReference type="Proteomes" id="UP000191448"/>
    </source>
</evidence>
<keyword evidence="1" id="KW-1133">Transmembrane helix</keyword>
<evidence type="ECO:0000256" key="1">
    <source>
        <dbReference type="SAM" id="Phobius"/>
    </source>
</evidence>